<dbReference type="PANTHER" id="PTHR21180:SF32">
    <property type="entry name" value="ENDONUCLEASE_EXONUCLEASE_PHOSPHATASE FAMILY DOMAIN-CONTAINING PROTEIN 1"/>
    <property type="match status" value="1"/>
</dbReference>
<organism evidence="3 4">
    <name type="scientific">Bacillus spongiae</name>
    <dbReference type="NCBI Taxonomy" id="2683610"/>
    <lineage>
        <taxon>Bacteria</taxon>
        <taxon>Bacillati</taxon>
        <taxon>Bacillota</taxon>
        <taxon>Bacilli</taxon>
        <taxon>Bacillales</taxon>
        <taxon>Bacillaceae</taxon>
        <taxon>Bacillus</taxon>
    </lineage>
</organism>
<dbReference type="RefSeq" id="WP_336585179.1">
    <property type="nucleotide sequence ID" value="NZ_JBBAXC010000001.1"/>
</dbReference>
<dbReference type="PANTHER" id="PTHR21180">
    <property type="entry name" value="ENDONUCLEASE/EXONUCLEASE/PHOSPHATASE FAMILY DOMAIN-CONTAINING PROTEIN 1"/>
    <property type="match status" value="1"/>
</dbReference>
<reference evidence="3 4" key="1">
    <citation type="journal article" date="2018" name="J. Microbiol.">
        <title>Bacillus spongiae sp. nov., isolated from sponge of Jeju Island.</title>
        <authorList>
            <person name="Lee G.E."/>
            <person name="Im W.T."/>
            <person name="Park J.S."/>
        </authorList>
    </citation>
    <scope>NUCLEOTIDE SEQUENCE [LARGE SCALE GENOMIC DNA]</scope>
    <source>
        <strain evidence="3 4">135PIL107-10</strain>
    </source>
</reference>
<dbReference type="Pfam" id="PF12836">
    <property type="entry name" value="HHH_3"/>
    <property type="match status" value="1"/>
</dbReference>
<keyword evidence="1" id="KW-1133">Transmembrane helix</keyword>
<gene>
    <name evidence="3" type="ORF">WAK64_01660</name>
</gene>
<protein>
    <submittedName>
        <fullName evidence="3">Helix-hairpin-helix domain-containing protein</fullName>
    </submittedName>
</protein>
<name>A0ABU8H972_9BACI</name>
<evidence type="ECO:0000256" key="1">
    <source>
        <dbReference type="SAM" id="Phobius"/>
    </source>
</evidence>
<dbReference type="SUPFAM" id="SSF47781">
    <property type="entry name" value="RuvA domain 2-like"/>
    <property type="match status" value="1"/>
</dbReference>
<dbReference type="InterPro" id="IPR004509">
    <property type="entry name" value="Competence_ComEA_HhH"/>
</dbReference>
<dbReference type="NCBIfam" id="TIGR00426">
    <property type="entry name" value="competence protein ComEA helix-hairpin-helix repeat region"/>
    <property type="match status" value="1"/>
</dbReference>
<dbReference type="Pfam" id="PF10531">
    <property type="entry name" value="SLBB"/>
    <property type="match status" value="1"/>
</dbReference>
<evidence type="ECO:0000313" key="3">
    <source>
        <dbReference type="EMBL" id="MEI5905771.1"/>
    </source>
</evidence>
<feature type="domain" description="Helix-hairpin-helix DNA-binding motif class 1" evidence="2">
    <location>
        <begin position="137"/>
        <end position="156"/>
    </location>
</feature>
<dbReference type="Proteomes" id="UP001312865">
    <property type="component" value="Unassembled WGS sequence"/>
</dbReference>
<dbReference type="EMBL" id="JBBAXC010000001">
    <property type="protein sequence ID" value="MEI5905771.1"/>
    <property type="molecule type" value="Genomic_DNA"/>
</dbReference>
<keyword evidence="1" id="KW-0812">Transmembrane</keyword>
<keyword evidence="4" id="KW-1185">Reference proteome</keyword>
<proteinExistence type="predicted"/>
<dbReference type="SMART" id="SM00278">
    <property type="entry name" value="HhH1"/>
    <property type="match status" value="2"/>
</dbReference>
<comment type="caution">
    <text evidence="3">The sequence shown here is derived from an EMBL/GenBank/DDBJ whole genome shotgun (WGS) entry which is preliminary data.</text>
</comment>
<dbReference type="Gene3D" id="1.10.150.310">
    <property type="entry name" value="Tex RuvX-like domain-like"/>
    <property type="match status" value="1"/>
</dbReference>
<dbReference type="InterPro" id="IPR051675">
    <property type="entry name" value="Endo/Exo/Phosphatase_dom_1"/>
</dbReference>
<evidence type="ECO:0000313" key="4">
    <source>
        <dbReference type="Proteomes" id="UP001312865"/>
    </source>
</evidence>
<dbReference type="InterPro" id="IPR019554">
    <property type="entry name" value="Soluble_ligand-bd"/>
</dbReference>
<accession>A0ABU8H972</accession>
<feature type="transmembrane region" description="Helical" evidence="1">
    <location>
        <begin position="6"/>
        <end position="26"/>
    </location>
</feature>
<evidence type="ECO:0000259" key="2">
    <source>
        <dbReference type="SMART" id="SM00278"/>
    </source>
</evidence>
<keyword evidence="1" id="KW-0472">Membrane</keyword>
<dbReference type="Gene3D" id="3.10.560.10">
    <property type="entry name" value="Outer membrane lipoprotein wza domain like"/>
    <property type="match status" value="1"/>
</dbReference>
<dbReference type="InterPro" id="IPR003583">
    <property type="entry name" value="Hlx-hairpin-Hlx_DNA-bd_motif"/>
</dbReference>
<feature type="domain" description="Helix-hairpin-helix DNA-binding motif class 1" evidence="2">
    <location>
        <begin position="167"/>
        <end position="186"/>
    </location>
</feature>
<dbReference type="InterPro" id="IPR010994">
    <property type="entry name" value="RuvA_2-like"/>
</dbReference>
<sequence length="190" mass="21327">MKEWILLYKKPILFGTLFIVVFLIYYETAVKEKRNIEVLPPVLQETEEVNQHTEEVLMVDVKGEVTHPGVYEMMVNERVIDIIKKAGGLTNQADASMINYAQKVRDEMVITIPKKGEVIDGGTSQGTTLNLNVATKEELETLSGIGPSKAEAIIKYREDNGPFESVDDLQNVPGIGEKMLFQIREDVSIN</sequence>